<evidence type="ECO:0000313" key="2">
    <source>
        <dbReference type="Proteomes" id="UP000813444"/>
    </source>
</evidence>
<name>A0A8K0WSH2_9HYPO</name>
<proteinExistence type="predicted"/>
<sequence>MALVGQASDAECRSKRFYYCSESNRAAALSCRKLSDVSIRTGCSPQWKYICARPALPASPQIGLNDVLCTKNRIKNRQDLRLHVVVAKLCRCPAYTSTCNATCRTIMRCLPLEVTPIASGGGTLMKDSIPSANSGVPSWTPRTDVPCTLCLARTGRAREKRHKPFPSPTCIYRADPSPAGNPLPRHSRHTRADTNAAVSCVLVDGNRLMEANSRFLCSGTRRR</sequence>
<organism evidence="1 2">
    <name type="scientific">Stachybotrys elegans</name>
    <dbReference type="NCBI Taxonomy" id="80388"/>
    <lineage>
        <taxon>Eukaryota</taxon>
        <taxon>Fungi</taxon>
        <taxon>Dikarya</taxon>
        <taxon>Ascomycota</taxon>
        <taxon>Pezizomycotina</taxon>
        <taxon>Sordariomycetes</taxon>
        <taxon>Hypocreomycetidae</taxon>
        <taxon>Hypocreales</taxon>
        <taxon>Stachybotryaceae</taxon>
        <taxon>Stachybotrys</taxon>
    </lineage>
</organism>
<dbReference type="EMBL" id="JAGPNK010000006">
    <property type="protein sequence ID" value="KAH7319850.1"/>
    <property type="molecule type" value="Genomic_DNA"/>
</dbReference>
<gene>
    <name evidence="1" type="ORF">B0I35DRAFT_221850</name>
</gene>
<evidence type="ECO:0000313" key="1">
    <source>
        <dbReference type="EMBL" id="KAH7319850.1"/>
    </source>
</evidence>
<dbReference type="Proteomes" id="UP000813444">
    <property type="component" value="Unassembled WGS sequence"/>
</dbReference>
<dbReference type="AlphaFoldDB" id="A0A8K0WSH2"/>
<protein>
    <submittedName>
        <fullName evidence="1">Uncharacterized protein</fullName>
    </submittedName>
</protein>
<comment type="caution">
    <text evidence="1">The sequence shown here is derived from an EMBL/GenBank/DDBJ whole genome shotgun (WGS) entry which is preliminary data.</text>
</comment>
<accession>A0A8K0WSH2</accession>
<keyword evidence="2" id="KW-1185">Reference proteome</keyword>
<reference evidence="1" key="1">
    <citation type="journal article" date="2021" name="Nat. Commun.">
        <title>Genetic determinants of endophytism in the Arabidopsis root mycobiome.</title>
        <authorList>
            <person name="Mesny F."/>
            <person name="Miyauchi S."/>
            <person name="Thiergart T."/>
            <person name="Pickel B."/>
            <person name="Atanasova L."/>
            <person name="Karlsson M."/>
            <person name="Huettel B."/>
            <person name="Barry K.W."/>
            <person name="Haridas S."/>
            <person name="Chen C."/>
            <person name="Bauer D."/>
            <person name="Andreopoulos W."/>
            <person name="Pangilinan J."/>
            <person name="LaButti K."/>
            <person name="Riley R."/>
            <person name="Lipzen A."/>
            <person name="Clum A."/>
            <person name="Drula E."/>
            <person name="Henrissat B."/>
            <person name="Kohler A."/>
            <person name="Grigoriev I.V."/>
            <person name="Martin F.M."/>
            <person name="Hacquard S."/>
        </authorList>
    </citation>
    <scope>NUCLEOTIDE SEQUENCE</scope>
    <source>
        <strain evidence="1">MPI-CAGE-CH-0235</strain>
    </source>
</reference>